<feature type="compositionally biased region" description="Basic residues" evidence="1">
    <location>
        <begin position="37"/>
        <end position="47"/>
    </location>
</feature>
<accession>A0A3Q7IEY6</accession>
<dbReference type="InParanoid" id="A0A3Q7IEY6"/>
<dbReference type="EnsemblPlants" id="Solyc10g039295.1.1">
    <property type="protein sequence ID" value="Solyc10g039295.1.1"/>
    <property type="gene ID" value="Solyc10g039295.1"/>
</dbReference>
<feature type="region of interest" description="Disordered" evidence="1">
    <location>
        <begin position="1"/>
        <end position="56"/>
    </location>
</feature>
<evidence type="ECO:0000313" key="3">
    <source>
        <dbReference type="Proteomes" id="UP000004994"/>
    </source>
</evidence>
<evidence type="ECO:0000256" key="1">
    <source>
        <dbReference type="SAM" id="MobiDB-lite"/>
    </source>
</evidence>
<reference evidence="2" key="2">
    <citation type="submission" date="2019-01" db="UniProtKB">
        <authorList>
            <consortium name="EnsemblPlants"/>
        </authorList>
    </citation>
    <scope>IDENTIFICATION</scope>
    <source>
        <strain evidence="2">cv. Heinz 1706</strain>
    </source>
</reference>
<reference evidence="2" key="1">
    <citation type="journal article" date="2012" name="Nature">
        <title>The tomato genome sequence provides insights into fleshy fruit evolution.</title>
        <authorList>
            <consortium name="Tomato Genome Consortium"/>
        </authorList>
    </citation>
    <scope>NUCLEOTIDE SEQUENCE [LARGE SCALE GENOMIC DNA]</scope>
    <source>
        <strain evidence="2">cv. Heinz 1706</strain>
    </source>
</reference>
<dbReference type="Gramene" id="Solyc10g039295.1.1">
    <property type="protein sequence ID" value="Solyc10g039295.1.1"/>
    <property type="gene ID" value="Solyc10g039295.1"/>
</dbReference>
<feature type="compositionally biased region" description="Polar residues" evidence="1">
    <location>
        <begin position="24"/>
        <end position="33"/>
    </location>
</feature>
<organism evidence="2">
    <name type="scientific">Solanum lycopersicum</name>
    <name type="common">Tomato</name>
    <name type="synonym">Lycopersicon esculentum</name>
    <dbReference type="NCBI Taxonomy" id="4081"/>
    <lineage>
        <taxon>Eukaryota</taxon>
        <taxon>Viridiplantae</taxon>
        <taxon>Streptophyta</taxon>
        <taxon>Embryophyta</taxon>
        <taxon>Tracheophyta</taxon>
        <taxon>Spermatophyta</taxon>
        <taxon>Magnoliopsida</taxon>
        <taxon>eudicotyledons</taxon>
        <taxon>Gunneridae</taxon>
        <taxon>Pentapetalae</taxon>
        <taxon>asterids</taxon>
        <taxon>lamiids</taxon>
        <taxon>Solanales</taxon>
        <taxon>Solanaceae</taxon>
        <taxon>Solanoideae</taxon>
        <taxon>Solaneae</taxon>
        <taxon>Solanum</taxon>
        <taxon>Solanum subgen. Lycopersicon</taxon>
    </lineage>
</organism>
<name>A0A3Q7IEY6_SOLLC</name>
<protein>
    <submittedName>
        <fullName evidence="2">Uncharacterized protein</fullName>
    </submittedName>
</protein>
<evidence type="ECO:0000313" key="2">
    <source>
        <dbReference type="EnsemblPlants" id="Solyc10g039295.1.1"/>
    </source>
</evidence>
<dbReference type="Proteomes" id="UP000004994">
    <property type="component" value="Chromosome 10"/>
</dbReference>
<sequence length="152" mass="17975">MVAPSPPQWPRPEMYGRRRRKNRSSTIVSGTNNQERKQHRRLRRRRTITSDDIDGDSGIIRNVVPRSIQNTLRDQRAWIREGRRKYEEFKHIKMDPSSSIPEYIDLFKTKREELTSHFIWSSNVKSEVGARVDAHDMALRNLKIPNGVLKNR</sequence>
<feature type="compositionally biased region" description="Pro residues" evidence="1">
    <location>
        <begin position="1"/>
        <end position="10"/>
    </location>
</feature>
<proteinExistence type="predicted"/>
<keyword evidence="3" id="KW-1185">Reference proteome</keyword>
<dbReference type="AlphaFoldDB" id="A0A3Q7IEY6"/>